<feature type="transmembrane region" description="Helical" evidence="5">
    <location>
        <begin position="36"/>
        <end position="59"/>
    </location>
</feature>
<feature type="transmembrane region" description="Helical" evidence="5">
    <location>
        <begin position="96"/>
        <end position="116"/>
    </location>
</feature>
<feature type="transmembrane region" description="Helical" evidence="5">
    <location>
        <begin position="7"/>
        <end position="30"/>
    </location>
</feature>
<feature type="transmembrane region" description="Helical" evidence="5">
    <location>
        <begin position="227"/>
        <end position="245"/>
    </location>
</feature>
<dbReference type="EMBL" id="FPIW01000073">
    <property type="protein sequence ID" value="SFW70685.1"/>
    <property type="molecule type" value="Genomic_DNA"/>
</dbReference>
<feature type="transmembrane region" description="Helical" evidence="5">
    <location>
        <begin position="66"/>
        <end position="84"/>
    </location>
</feature>
<dbReference type="Pfam" id="PF01925">
    <property type="entry name" value="TauE"/>
    <property type="match status" value="1"/>
</dbReference>
<dbReference type="GO" id="GO:0005886">
    <property type="term" value="C:plasma membrane"/>
    <property type="evidence" value="ECO:0007669"/>
    <property type="project" value="UniProtKB-SubCell"/>
</dbReference>
<keyword evidence="3 5" id="KW-1133">Transmembrane helix</keyword>
<dbReference type="InterPro" id="IPR002781">
    <property type="entry name" value="TM_pro_TauE-like"/>
</dbReference>
<keyword evidence="4 5" id="KW-0472">Membrane</keyword>
<feature type="transmembrane region" description="Helical" evidence="5">
    <location>
        <begin position="128"/>
        <end position="149"/>
    </location>
</feature>
<gene>
    <name evidence="6" type="ORF">SAMN02910291_02629</name>
</gene>
<dbReference type="AlphaFoldDB" id="A0AA94L3C9"/>
<dbReference type="RefSeq" id="WP_072312462.1">
    <property type="nucleotide sequence ID" value="NZ_FPIW01000073.1"/>
</dbReference>
<feature type="transmembrane region" description="Helical" evidence="5">
    <location>
        <begin position="155"/>
        <end position="181"/>
    </location>
</feature>
<comment type="caution">
    <text evidence="6">The sequence shown here is derived from an EMBL/GenBank/DDBJ whole genome shotgun (WGS) entry which is preliminary data.</text>
</comment>
<protein>
    <recommendedName>
        <fullName evidence="5">Probable membrane transporter protein</fullName>
    </recommendedName>
</protein>
<comment type="subcellular location">
    <subcellularLocation>
        <location evidence="5">Cell membrane</location>
        <topology evidence="5">Multi-pass membrane protein</topology>
    </subcellularLocation>
    <subcellularLocation>
        <location evidence="1">Membrane</location>
        <topology evidence="1">Multi-pass membrane protein</topology>
    </subcellularLocation>
</comment>
<keyword evidence="2 5" id="KW-0812">Transmembrane</keyword>
<dbReference type="Proteomes" id="UP000182680">
    <property type="component" value="Unassembled WGS sequence"/>
</dbReference>
<comment type="similarity">
    <text evidence="5">Belongs to the 4-toluene sulfonate uptake permease (TSUP) (TC 2.A.102) family.</text>
</comment>
<name>A0AA94L3C9_DESDE</name>
<evidence type="ECO:0000256" key="2">
    <source>
        <dbReference type="ARBA" id="ARBA00022692"/>
    </source>
</evidence>
<evidence type="ECO:0000256" key="3">
    <source>
        <dbReference type="ARBA" id="ARBA00022989"/>
    </source>
</evidence>
<keyword evidence="5" id="KW-1003">Cell membrane</keyword>
<reference evidence="7" key="1">
    <citation type="submission" date="2016-11" db="EMBL/GenBank/DDBJ databases">
        <authorList>
            <person name="Jaros S."/>
            <person name="Januszkiewicz K."/>
            <person name="Wedrychowicz H."/>
        </authorList>
    </citation>
    <scope>NUCLEOTIDE SEQUENCE [LARGE SCALE GENOMIC DNA]</scope>
    <source>
        <strain evidence="7">DSM 7057</strain>
    </source>
</reference>
<dbReference type="PANTHER" id="PTHR43701:SF5">
    <property type="entry name" value="MEMBRANE TRANSPORTER PROTEIN-RELATED"/>
    <property type="match status" value="1"/>
</dbReference>
<evidence type="ECO:0000256" key="1">
    <source>
        <dbReference type="ARBA" id="ARBA00004141"/>
    </source>
</evidence>
<accession>A0AA94L3C9</accession>
<dbReference type="PANTHER" id="PTHR43701">
    <property type="entry name" value="MEMBRANE TRANSPORTER PROTEIN MJ0441-RELATED"/>
    <property type="match status" value="1"/>
</dbReference>
<proteinExistence type="inferred from homology"/>
<sequence length="247" mass="24918">MFILLALIAILVGALIGTVGVGGILLIPALNGLADLPIQVSMGTALFSFIFTGVLGTWLYQRHGSINWGITIPVCAGALLSGYAGALCNGYASPRLLSILLGMVIVFAGIYALLPARQNIAAQGDKRSLPLLLGIGALVGFGSGLTGVGGPVLSVPLMVILGFAPLTAIATSQVIQITAALSGTLGNVSNGAIDFSVAAWVTVLELGGVILGARLAHTVSTATLKKTVSVVCILVGGFVLARAIMQS</sequence>
<feature type="transmembrane region" description="Helical" evidence="5">
    <location>
        <begin position="193"/>
        <end position="215"/>
    </location>
</feature>
<evidence type="ECO:0000256" key="5">
    <source>
        <dbReference type="RuleBase" id="RU363041"/>
    </source>
</evidence>
<dbReference type="InterPro" id="IPR051598">
    <property type="entry name" value="TSUP/Inactive_protease-like"/>
</dbReference>
<evidence type="ECO:0000256" key="4">
    <source>
        <dbReference type="ARBA" id="ARBA00023136"/>
    </source>
</evidence>
<organism evidence="6 7">
    <name type="scientific">Desulfovibrio desulfuricans</name>
    <dbReference type="NCBI Taxonomy" id="876"/>
    <lineage>
        <taxon>Bacteria</taxon>
        <taxon>Pseudomonadati</taxon>
        <taxon>Thermodesulfobacteriota</taxon>
        <taxon>Desulfovibrionia</taxon>
        <taxon>Desulfovibrionales</taxon>
        <taxon>Desulfovibrionaceae</taxon>
        <taxon>Desulfovibrio</taxon>
    </lineage>
</organism>
<evidence type="ECO:0000313" key="7">
    <source>
        <dbReference type="Proteomes" id="UP000182680"/>
    </source>
</evidence>
<evidence type="ECO:0000313" key="6">
    <source>
        <dbReference type="EMBL" id="SFW70685.1"/>
    </source>
</evidence>